<reference evidence="13" key="2">
    <citation type="submission" date="2016-11" db="EMBL/GenBank/DDBJ databases">
        <authorList>
            <person name="Jaros S."/>
            <person name="Januszkiewicz K."/>
            <person name="Wedrychowicz H."/>
        </authorList>
    </citation>
    <scope>NUCLEOTIDE SEQUENCE [LARGE SCALE GENOMIC DNA]</scope>
    <source>
        <strain evidence="13">DSM 27989</strain>
    </source>
</reference>
<dbReference type="PANTHER" id="PTHR33909:SF1">
    <property type="entry name" value="SEC TRANSLOCON ACCESSORY COMPLEX SUBUNIT YAJC"/>
    <property type="match status" value="1"/>
</dbReference>
<sequence length="118" mass="13116">MIQTIFLQAGAQGGGMSMLLMFGGMFVIMYFFMIRPQQKKAKQEKQFQADIKRGDQVVTTSGIHGKINEVYDDAILIETGAGKIKFEKASISRELTAARYGKSTEKAEKSTKAVEEKN</sequence>
<evidence type="ECO:0000313" key="12">
    <source>
        <dbReference type="EMBL" id="GGF04546.1"/>
    </source>
</evidence>
<evidence type="ECO:0000256" key="10">
    <source>
        <dbReference type="ARBA" id="ARBA00023136"/>
    </source>
</evidence>
<evidence type="ECO:0000256" key="8">
    <source>
        <dbReference type="ARBA" id="ARBA00022989"/>
    </source>
</evidence>
<keyword evidence="8 11" id="KW-1133">Transmembrane helix</keyword>
<reference evidence="15" key="4">
    <citation type="journal article" date="2019" name="Int. J. Syst. Evol. Microbiol.">
        <title>The Global Catalogue of Microorganisms (GCM) 10K type strain sequencing project: providing services to taxonomists for standard genome sequencing and annotation.</title>
        <authorList>
            <consortium name="The Broad Institute Genomics Platform"/>
            <consortium name="The Broad Institute Genome Sequencing Center for Infectious Disease"/>
            <person name="Wu L."/>
            <person name="Ma J."/>
        </authorList>
    </citation>
    <scope>NUCLEOTIDE SEQUENCE [LARGE SCALE GENOMIC DNA]</scope>
    <source>
        <strain evidence="15">CGMCC 1.12707</strain>
    </source>
</reference>
<name>A0A1M6TW78_9FLAO</name>
<dbReference type="EMBL" id="BMFL01000014">
    <property type="protein sequence ID" value="GGF04546.1"/>
    <property type="molecule type" value="Genomic_DNA"/>
</dbReference>
<evidence type="ECO:0000256" key="2">
    <source>
        <dbReference type="ARBA" id="ARBA00006742"/>
    </source>
</evidence>
<gene>
    <name evidence="12" type="ORF">GCM10010984_22310</name>
    <name evidence="13" type="ORF">SAMN05443634_102114</name>
</gene>
<dbReference type="GO" id="GO:0015031">
    <property type="term" value="P:protein transport"/>
    <property type="evidence" value="ECO:0007669"/>
    <property type="project" value="UniProtKB-KW"/>
</dbReference>
<evidence type="ECO:0000256" key="3">
    <source>
        <dbReference type="ARBA" id="ARBA00014962"/>
    </source>
</evidence>
<reference evidence="12" key="5">
    <citation type="submission" date="2024-05" db="EMBL/GenBank/DDBJ databases">
        <authorList>
            <person name="Sun Q."/>
            <person name="Zhou Y."/>
        </authorList>
    </citation>
    <scope>NUCLEOTIDE SEQUENCE</scope>
    <source>
        <strain evidence="12">CGMCC 1.12707</strain>
    </source>
</reference>
<dbReference type="NCBIfam" id="TIGR00739">
    <property type="entry name" value="yajC"/>
    <property type="match status" value="1"/>
</dbReference>
<comment type="similarity">
    <text evidence="2">Belongs to the YajC family.</text>
</comment>
<keyword evidence="15" id="KW-1185">Reference proteome</keyword>
<reference evidence="12" key="1">
    <citation type="journal article" date="2014" name="Int. J. Syst. Evol. Microbiol.">
        <title>Complete genome of a new Firmicutes species belonging to the dominant human colonic microbiota ('Ruminococcus bicirculans') reveals two chromosomes and a selective capacity to utilize plant glucans.</title>
        <authorList>
            <consortium name="NISC Comparative Sequencing Program"/>
            <person name="Wegmann U."/>
            <person name="Louis P."/>
            <person name="Goesmann A."/>
            <person name="Henrissat B."/>
            <person name="Duncan S.H."/>
            <person name="Flint H.J."/>
        </authorList>
    </citation>
    <scope>NUCLEOTIDE SEQUENCE</scope>
    <source>
        <strain evidence="12">CGMCC 1.12707</strain>
    </source>
</reference>
<evidence type="ECO:0000256" key="5">
    <source>
        <dbReference type="ARBA" id="ARBA00022475"/>
    </source>
</evidence>
<dbReference type="SMART" id="SM01323">
    <property type="entry name" value="YajC"/>
    <property type="match status" value="1"/>
</dbReference>
<dbReference type="RefSeq" id="WP_072929446.1">
    <property type="nucleotide sequence ID" value="NZ_BMFL01000014.1"/>
</dbReference>
<keyword evidence="10 11" id="KW-0472">Membrane</keyword>
<reference evidence="14" key="3">
    <citation type="submission" date="2016-11" db="EMBL/GenBank/DDBJ databases">
        <authorList>
            <person name="Varghese N."/>
            <person name="Submissions S."/>
        </authorList>
    </citation>
    <scope>NUCLEOTIDE SEQUENCE [LARGE SCALE GENOMIC DNA]</scope>
    <source>
        <strain evidence="14">DSM 27989</strain>
    </source>
</reference>
<keyword evidence="9" id="KW-0811">Translocation</keyword>
<dbReference type="Proteomes" id="UP000650994">
    <property type="component" value="Unassembled WGS sequence"/>
</dbReference>
<evidence type="ECO:0000256" key="4">
    <source>
        <dbReference type="ARBA" id="ARBA00022448"/>
    </source>
</evidence>
<evidence type="ECO:0000256" key="9">
    <source>
        <dbReference type="ARBA" id="ARBA00023010"/>
    </source>
</evidence>
<evidence type="ECO:0000256" key="6">
    <source>
        <dbReference type="ARBA" id="ARBA00022692"/>
    </source>
</evidence>
<comment type="subcellular location">
    <subcellularLocation>
        <location evidence="1">Cell membrane</location>
        <topology evidence="1">Single-pass membrane protein</topology>
    </subcellularLocation>
</comment>
<evidence type="ECO:0000256" key="7">
    <source>
        <dbReference type="ARBA" id="ARBA00022927"/>
    </source>
</evidence>
<keyword evidence="5" id="KW-1003">Cell membrane</keyword>
<dbReference type="EMBL" id="FRBH01000002">
    <property type="protein sequence ID" value="SHK61191.1"/>
    <property type="molecule type" value="Genomic_DNA"/>
</dbReference>
<protein>
    <recommendedName>
        <fullName evidence="3">Sec translocon accessory complex subunit YajC</fullName>
    </recommendedName>
</protein>
<evidence type="ECO:0000256" key="11">
    <source>
        <dbReference type="SAM" id="Phobius"/>
    </source>
</evidence>
<dbReference type="AlphaFoldDB" id="A0A1M6TW78"/>
<dbReference type="Proteomes" id="UP000184120">
    <property type="component" value="Unassembled WGS sequence"/>
</dbReference>
<evidence type="ECO:0000313" key="13">
    <source>
        <dbReference type="EMBL" id="SHK61191.1"/>
    </source>
</evidence>
<evidence type="ECO:0000313" key="15">
    <source>
        <dbReference type="Proteomes" id="UP000650994"/>
    </source>
</evidence>
<dbReference type="STRING" id="1434701.SAMN05443634_102114"/>
<keyword evidence="4" id="KW-0813">Transport</keyword>
<organism evidence="13 14">
    <name type="scientific">Chishuiella changwenlii</name>
    <dbReference type="NCBI Taxonomy" id="1434701"/>
    <lineage>
        <taxon>Bacteria</taxon>
        <taxon>Pseudomonadati</taxon>
        <taxon>Bacteroidota</taxon>
        <taxon>Flavobacteriia</taxon>
        <taxon>Flavobacteriales</taxon>
        <taxon>Weeksellaceae</taxon>
        <taxon>Chishuiella</taxon>
    </lineage>
</organism>
<dbReference type="PANTHER" id="PTHR33909">
    <property type="entry name" value="SEC TRANSLOCON ACCESSORY COMPLEX SUBUNIT YAJC"/>
    <property type="match status" value="1"/>
</dbReference>
<proteinExistence type="inferred from homology"/>
<keyword evidence="7" id="KW-0653">Protein transport</keyword>
<dbReference type="Pfam" id="PF02699">
    <property type="entry name" value="YajC"/>
    <property type="match status" value="1"/>
</dbReference>
<dbReference type="InterPro" id="IPR003849">
    <property type="entry name" value="Preprotein_translocase_YajC"/>
</dbReference>
<keyword evidence="6 11" id="KW-0812">Transmembrane</keyword>
<evidence type="ECO:0000313" key="14">
    <source>
        <dbReference type="Proteomes" id="UP000184120"/>
    </source>
</evidence>
<dbReference type="GO" id="GO:0005886">
    <property type="term" value="C:plasma membrane"/>
    <property type="evidence" value="ECO:0007669"/>
    <property type="project" value="UniProtKB-SubCell"/>
</dbReference>
<feature type="transmembrane region" description="Helical" evidence="11">
    <location>
        <begin position="15"/>
        <end position="33"/>
    </location>
</feature>
<evidence type="ECO:0000256" key="1">
    <source>
        <dbReference type="ARBA" id="ARBA00004162"/>
    </source>
</evidence>
<dbReference type="OrthoDB" id="9800132at2"/>
<dbReference type="PRINTS" id="PR01853">
    <property type="entry name" value="YAJCTRNLCASE"/>
</dbReference>
<accession>A0A1M6TW78</accession>